<accession>A0A8D8NJR3</accession>
<dbReference type="EMBL" id="HBUE01278462">
    <property type="protein sequence ID" value="CAG6567714.1"/>
    <property type="molecule type" value="Transcribed_RNA"/>
</dbReference>
<sequence length="101" mass="11117">MARLQKSTGKTWRLPGEVVVVVLPIGGHRRPTRQRRMMMPEGCDFGSGSGLGQPEFAGMNLSSATLKLDYSALHAAGYLSPNPRSRQLPAYYPCHSCRPRC</sequence>
<name>A0A8D8NJR3_CULPI</name>
<protein>
    <submittedName>
        <fullName evidence="1">(northern house mosquito) hypothetical protein</fullName>
    </submittedName>
</protein>
<proteinExistence type="predicted"/>
<dbReference type="EMBL" id="HBUE01172999">
    <property type="protein sequence ID" value="CAG6516215.1"/>
    <property type="molecule type" value="Transcribed_RNA"/>
</dbReference>
<reference evidence="1" key="1">
    <citation type="submission" date="2021-05" db="EMBL/GenBank/DDBJ databases">
        <authorList>
            <person name="Alioto T."/>
            <person name="Alioto T."/>
            <person name="Gomez Garrido J."/>
        </authorList>
    </citation>
    <scope>NUCLEOTIDE SEQUENCE</scope>
</reference>
<organism evidence="1">
    <name type="scientific">Culex pipiens</name>
    <name type="common">House mosquito</name>
    <dbReference type="NCBI Taxonomy" id="7175"/>
    <lineage>
        <taxon>Eukaryota</taxon>
        <taxon>Metazoa</taxon>
        <taxon>Ecdysozoa</taxon>
        <taxon>Arthropoda</taxon>
        <taxon>Hexapoda</taxon>
        <taxon>Insecta</taxon>
        <taxon>Pterygota</taxon>
        <taxon>Neoptera</taxon>
        <taxon>Endopterygota</taxon>
        <taxon>Diptera</taxon>
        <taxon>Nematocera</taxon>
        <taxon>Culicoidea</taxon>
        <taxon>Culicidae</taxon>
        <taxon>Culicinae</taxon>
        <taxon>Culicini</taxon>
        <taxon>Culex</taxon>
        <taxon>Culex</taxon>
    </lineage>
</organism>
<dbReference type="AlphaFoldDB" id="A0A8D8NJR3"/>
<evidence type="ECO:0000313" key="1">
    <source>
        <dbReference type="EMBL" id="CAG6567714.1"/>
    </source>
</evidence>